<dbReference type="GeneID" id="106512881"/>
<dbReference type="Proteomes" id="UP000192220">
    <property type="component" value="Unplaced"/>
</dbReference>
<dbReference type="PANTHER" id="PTHR22829">
    <property type="entry name" value="DEP DOMAIN PROTEIN"/>
    <property type="match status" value="1"/>
</dbReference>
<feature type="transmembrane region" description="Helical" evidence="6">
    <location>
        <begin position="503"/>
        <end position="530"/>
    </location>
</feature>
<evidence type="ECO:0000313" key="11">
    <source>
        <dbReference type="RefSeq" id="XP_013856859.1"/>
    </source>
</evidence>
<dbReference type="Pfam" id="PF00610">
    <property type="entry name" value="DEP"/>
    <property type="match status" value="1"/>
</dbReference>
<feature type="transmembrane region" description="Helical" evidence="6">
    <location>
        <begin position="428"/>
        <end position="459"/>
    </location>
</feature>
<dbReference type="KEGG" id="alim:106512881"/>
<evidence type="ECO:0000256" key="6">
    <source>
        <dbReference type="SAM" id="Phobius"/>
    </source>
</evidence>
<dbReference type="InterPro" id="IPR036388">
    <property type="entry name" value="WH-like_DNA-bd_sf"/>
</dbReference>
<dbReference type="OrthoDB" id="2133778at2759"/>
<feature type="transmembrane region" description="Helical" evidence="6">
    <location>
        <begin position="402"/>
        <end position="422"/>
    </location>
</feature>
<feature type="transmembrane region" description="Helical" evidence="6">
    <location>
        <begin position="665"/>
        <end position="686"/>
    </location>
</feature>
<dbReference type="InterPro" id="IPR051832">
    <property type="entry name" value="mTOR-Rac_regulators"/>
</dbReference>
<keyword evidence="3 6" id="KW-1133">Transmembrane helix</keyword>
<dbReference type="RefSeq" id="XP_013856859.1">
    <property type="nucleotide sequence ID" value="XM_014001405.1"/>
</dbReference>
<organism evidence="8 9">
    <name type="scientific">Austrofundulus limnaeus</name>
    <name type="common">Annual killifish</name>
    <dbReference type="NCBI Taxonomy" id="52670"/>
    <lineage>
        <taxon>Eukaryota</taxon>
        <taxon>Metazoa</taxon>
        <taxon>Chordata</taxon>
        <taxon>Craniata</taxon>
        <taxon>Vertebrata</taxon>
        <taxon>Euteleostomi</taxon>
        <taxon>Actinopterygii</taxon>
        <taxon>Neopterygii</taxon>
        <taxon>Teleostei</taxon>
        <taxon>Neoteleostei</taxon>
        <taxon>Acanthomorphata</taxon>
        <taxon>Ovalentaria</taxon>
        <taxon>Atherinomorphae</taxon>
        <taxon>Cyprinodontiformes</taxon>
        <taxon>Rivulidae</taxon>
        <taxon>Austrofundulus</taxon>
    </lineage>
</organism>
<dbReference type="GO" id="GO:0030514">
    <property type="term" value="P:negative regulation of BMP signaling pathway"/>
    <property type="evidence" value="ECO:0007669"/>
    <property type="project" value="TreeGrafter"/>
</dbReference>
<accession>A0A2I4AN16</accession>
<dbReference type="Gene3D" id="1.20.1070.10">
    <property type="entry name" value="Rhodopsin 7-helix transmembrane proteins"/>
    <property type="match status" value="1"/>
</dbReference>
<evidence type="ECO:0000313" key="10">
    <source>
        <dbReference type="RefSeq" id="XP_013856857.1"/>
    </source>
</evidence>
<dbReference type="GO" id="GO:0035556">
    <property type="term" value="P:intracellular signal transduction"/>
    <property type="evidence" value="ECO:0007669"/>
    <property type="project" value="InterPro"/>
</dbReference>
<feature type="transmembrane region" description="Helical" evidence="6">
    <location>
        <begin position="471"/>
        <end position="491"/>
    </location>
</feature>
<feature type="transmembrane region" description="Helical" evidence="6">
    <location>
        <begin position="369"/>
        <end position="390"/>
    </location>
</feature>
<dbReference type="SUPFAM" id="SSF46785">
    <property type="entry name" value="Winged helix' DNA-binding domain"/>
    <property type="match status" value="1"/>
</dbReference>
<evidence type="ECO:0000256" key="5">
    <source>
        <dbReference type="SAM" id="MobiDB-lite"/>
    </source>
</evidence>
<feature type="domain" description="DEP" evidence="7">
    <location>
        <begin position="751"/>
        <end position="807"/>
    </location>
</feature>
<dbReference type="RefSeq" id="XP_013856857.1">
    <property type="nucleotide sequence ID" value="XM_014001403.1"/>
</dbReference>
<dbReference type="InterPro" id="IPR000591">
    <property type="entry name" value="DEP_dom"/>
</dbReference>
<dbReference type="CTD" id="100535239"/>
<keyword evidence="2 6" id="KW-0812">Transmembrane</keyword>
<evidence type="ECO:0000256" key="4">
    <source>
        <dbReference type="ARBA" id="ARBA00023136"/>
    </source>
</evidence>
<feature type="compositionally biased region" description="Low complexity" evidence="5">
    <location>
        <begin position="7"/>
        <end position="22"/>
    </location>
</feature>
<evidence type="ECO:0000256" key="1">
    <source>
        <dbReference type="ARBA" id="ARBA00004141"/>
    </source>
</evidence>
<feature type="region of interest" description="Disordered" evidence="5">
    <location>
        <begin position="1"/>
        <end position="22"/>
    </location>
</feature>
<keyword evidence="8" id="KW-1185">Reference proteome</keyword>
<dbReference type="InterPro" id="IPR037368">
    <property type="entry name" value="GPR155_DEP"/>
</dbReference>
<dbReference type="PANTHER" id="PTHR22829:SF5">
    <property type="entry name" value="INTEGRAL MEMBRANE PROTEIN GPR155"/>
    <property type="match status" value="1"/>
</dbReference>
<feature type="transmembrane region" description="Helical" evidence="6">
    <location>
        <begin position="29"/>
        <end position="47"/>
    </location>
</feature>
<evidence type="ECO:0000313" key="8">
    <source>
        <dbReference type="Proteomes" id="UP000192220"/>
    </source>
</evidence>
<protein>
    <submittedName>
        <fullName evidence="9 10">Integral membrane protein GPR155 isoform X1</fullName>
    </submittedName>
</protein>
<evidence type="ECO:0000259" key="7">
    <source>
        <dbReference type="PROSITE" id="PS50186"/>
    </source>
</evidence>
<dbReference type="Pfam" id="PF03547">
    <property type="entry name" value="Mem_trans"/>
    <property type="match status" value="1"/>
</dbReference>
<feature type="transmembrane region" description="Helical" evidence="6">
    <location>
        <begin position="632"/>
        <end position="653"/>
    </location>
</feature>
<dbReference type="CDD" id="cd04443">
    <property type="entry name" value="DEP_GPR155"/>
    <property type="match status" value="1"/>
</dbReference>
<feature type="transmembrane region" description="Helical" evidence="6">
    <location>
        <begin position="300"/>
        <end position="322"/>
    </location>
</feature>
<name>A0A2I4AN16_AUSLI</name>
<evidence type="ECO:0000256" key="3">
    <source>
        <dbReference type="ARBA" id="ARBA00022989"/>
    </source>
</evidence>
<dbReference type="SMART" id="SM00049">
    <property type="entry name" value="DEP"/>
    <property type="match status" value="1"/>
</dbReference>
<comment type="subcellular location">
    <subcellularLocation>
        <location evidence="1">Membrane</location>
        <topology evidence="1">Multi-pass membrane protein</topology>
    </subcellularLocation>
</comment>
<dbReference type="GO" id="GO:0016020">
    <property type="term" value="C:membrane"/>
    <property type="evidence" value="ECO:0007669"/>
    <property type="project" value="UniProtKB-SubCell"/>
</dbReference>
<dbReference type="AlphaFoldDB" id="A0A2I4AN16"/>
<feature type="transmembrane region" description="Helical" evidence="6">
    <location>
        <begin position="226"/>
        <end position="249"/>
    </location>
</feature>
<feature type="transmembrane region" description="Helical" evidence="6">
    <location>
        <begin position="261"/>
        <end position="280"/>
    </location>
</feature>
<proteinExistence type="predicted"/>
<keyword evidence="4 6" id="KW-0472">Membrane</keyword>
<feature type="transmembrane region" description="Helical" evidence="6">
    <location>
        <begin position="334"/>
        <end position="357"/>
    </location>
</feature>
<gene>
    <name evidence="9 10 11" type="primary">gpr155</name>
</gene>
<sequence>MMETPGSSSSLEMDSSPSSSTTTMSIDKLLPALLECFGIILCGYVAGRTNIITPTQAKGLGNFVSRFALPALLFKNMVLLDFGDVIWPFLWSILIAKVCVFFIVCVLTLIVSSPDSRFSKAGIFSIFATQSNDFALGYPIVEALYQSTYPEYLQYIYLVAPVSLMILNPIGFAFCEIQKWKNRRDQQQSKLLIVGHVVLQVLKNPIVFMVVFGIAAHFVLHQKIPAFMAEFIDGLANSFGGAALFYLGLSMVGQLKKLTRSTVVTLILLITAKLLLMPLLCKDMVDLLDNTTSPMNHSSLSDYAFVYGVFPTAPSVAIYAVYYNAELEVVTSGMVISTFLSAPIMYVSAWLLTIHWMDPQLVMRSLENVSFHISIVSLVALLWTITVMFLSKKFKRLPHMFTLNLFLAQLLSCIGMILWNFVVKEDNFIGQVLTFTLLCTSLYSTFIWPGLIALSVVLIKKYEDLNGSRGFLVIAGWGIPSIVTAVMLITGQKIPNIIDSSFFYGRLQIICTTVVVSFGILLGGGSLVCLSRGSWAQNDQDDDGYSAFDAPQVEAEHQSLIEPENSISDQACLTCDCAPASPMPDMIISTNKNNNPTPLTGQCEDVCESADCLLAQMEELQQVTDRQMARHVLLCLLLTVCLLANLSSCLWLLCNHSPGRLYLELQFFCAIANFGQGFISFALFGLDKHFILLPLKRLFSQCCGKKKKEQPQPDLPDDIRTTCVQFNKYHMKMCFRDIVKKRRCGMKTRMDCFLGCELVDWLLQVGLALDRGEAVLYGTRLQQGGVLQHIKQKYSFEDSQLHYYFTT</sequence>
<dbReference type="InterPro" id="IPR004776">
    <property type="entry name" value="Mem_transp_PIN-like"/>
</dbReference>
<dbReference type="Gene3D" id="1.10.10.10">
    <property type="entry name" value="Winged helix-like DNA-binding domain superfamily/Winged helix DNA-binding domain"/>
    <property type="match status" value="1"/>
</dbReference>
<feature type="transmembrane region" description="Helical" evidence="6">
    <location>
        <begin position="153"/>
        <end position="175"/>
    </location>
</feature>
<dbReference type="PROSITE" id="PS50186">
    <property type="entry name" value="DEP"/>
    <property type="match status" value="1"/>
</dbReference>
<dbReference type="GO" id="GO:0055085">
    <property type="term" value="P:transmembrane transport"/>
    <property type="evidence" value="ECO:0007669"/>
    <property type="project" value="InterPro"/>
</dbReference>
<evidence type="ECO:0000313" key="9">
    <source>
        <dbReference type="RefSeq" id="XP_013856856.1"/>
    </source>
</evidence>
<evidence type="ECO:0000256" key="2">
    <source>
        <dbReference type="ARBA" id="ARBA00022692"/>
    </source>
</evidence>
<feature type="transmembrane region" description="Helical" evidence="6">
    <location>
        <begin position="196"/>
        <end position="220"/>
    </location>
</feature>
<dbReference type="RefSeq" id="XP_013856856.1">
    <property type="nucleotide sequence ID" value="XM_014001402.1"/>
</dbReference>
<reference evidence="9 10" key="1">
    <citation type="submission" date="2025-04" db="UniProtKB">
        <authorList>
            <consortium name="RefSeq"/>
        </authorList>
    </citation>
    <scope>IDENTIFICATION</scope>
    <source>
        <strain evidence="9 10">Quisiro</strain>
        <tissue evidence="9 10">Liver</tissue>
    </source>
</reference>
<dbReference type="InterPro" id="IPR036390">
    <property type="entry name" value="WH_DNA-bd_sf"/>
</dbReference>
<feature type="transmembrane region" description="Helical" evidence="6">
    <location>
        <begin position="85"/>
        <end position="111"/>
    </location>
</feature>